<dbReference type="AlphaFoldDB" id="A0A138AWA5"/>
<evidence type="ECO:0000256" key="1">
    <source>
        <dbReference type="SAM" id="Phobius"/>
    </source>
</evidence>
<accession>A0A138AWA5</accession>
<protein>
    <submittedName>
        <fullName evidence="2">Uncharacterized protein</fullName>
    </submittedName>
</protein>
<evidence type="ECO:0000313" key="2">
    <source>
        <dbReference type="EMBL" id="KXP14689.1"/>
    </source>
</evidence>
<dbReference type="EMBL" id="LSRF01000001">
    <property type="protein sequence ID" value="KXP14689.1"/>
    <property type="molecule type" value="Genomic_DNA"/>
</dbReference>
<feature type="transmembrane region" description="Helical" evidence="1">
    <location>
        <begin position="51"/>
        <end position="72"/>
    </location>
</feature>
<evidence type="ECO:0000313" key="3">
    <source>
        <dbReference type="Proteomes" id="UP000070258"/>
    </source>
</evidence>
<dbReference type="Proteomes" id="UP000070258">
    <property type="component" value="Unassembled WGS sequence"/>
</dbReference>
<gene>
    <name evidence="2" type="ORF">AXK60_02025</name>
</gene>
<organism evidence="2 3">
    <name type="scientific">Tsukamurella pseudospumae</name>
    <dbReference type="NCBI Taxonomy" id="239498"/>
    <lineage>
        <taxon>Bacteria</taxon>
        <taxon>Bacillati</taxon>
        <taxon>Actinomycetota</taxon>
        <taxon>Actinomycetes</taxon>
        <taxon>Mycobacteriales</taxon>
        <taxon>Tsukamurellaceae</taxon>
        <taxon>Tsukamurella</taxon>
    </lineage>
</organism>
<keyword evidence="1" id="KW-1133">Transmembrane helix</keyword>
<name>A0A138AWA5_9ACTN</name>
<keyword evidence="1" id="KW-0812">Transmembrane</keyword>
<proteinExistence type="predicted"/>
<comment type="caution">
    <text evidence="2">The sequence shown here is derived from an EMBL/GenBank/DDBJ whole genome shotgun (WGS) entry which is preliminary data.</text>
</comment>
<sequence length="117" mass="12063">MRLPDWTELAAAGLAQPRARSLAAGAHHAVYPQPGTENRCRSWCSAAGTVLPLITLTTALGLLLGLGLLLALTTALRAASGLGLAQEVGADGLVRHDGVLARTPRVQARLVARALPS</sequence>
<keyword evidence="1" id="KW-0472">Membrane</keyword>
<reference evidence="3" key="1">
    <citation type="submission" date="2016-02" db="EMBL/GenBank/DDBJ databases">
        <authorList>
            <person name="Wen L."/>
            <person name="He K."/>
            <person name="Yang H."/>
        </authorList>
    </citation>
    <scope>NUCLEOTIDE SEQUENCE [LARGE SCALE GENOMIC DNA]</scope>
    <source>
        <strain evidence="3">JCM 15929</strain>
    </source>
</reference>